<accession>A0A2J6WF01</accession>
<dbReference type="RefSeq" id="WP_424607001.1">
    <property type="nucleotide sequence ID" value="NZ_JBNARP010000032.1"/>
</dbReference>
<dbReference type="InterPro" id="IPR013389">
    <property type="entry name" value="CRISPR-assoc_prot_Cas8b"/>
</dbReference>
<proteinExistence type="predicted"/>
<organism evidence="1 2">
    <name type="scientific">Caldisericum exile</name>
    <dbReference type="NCBI Taxonomy" id="693075"/>
    <lineage>
        <taxon>Bacteria</taxon>
        <taxon>Pseudomonadati</taxon>
        <taxon>Caldisericota/Cryosericota group</taxon>
        <taxon>Caldisericota</taxon>
        <taxon>Caldisericia</taxon>
        <taxon>Caldisericales</taxon>
        <taxon>Caldisericaceae</taxon>
        <taxon>Caldisericum</taxon>
    </lineage>
</organism>
<evidence type="ECO:0000313" key="1">
    <source>
        <dbReference type="EMBL" id="PMP68053.1"/>
    </source>
</evidence>
<dbReference type="InterPro" id="IPR013420">
    <property type="entry name" value="CRISPR-assoc_prot_Cas8b/Csh1_C"/>
</dbReference>
<evidence type="ECO:0000313" key="2">
    <source>
        <dbReference type="Proteomes" id="UP000237040"/>
    </source>
</evidence>
<dbReference type="AlphaFoldDB" id="A0A2J6WF01"/>
<reference evidence="1 2" key="1">
    <citation type="submission" date="2018-01" db="EMBL/GenBank/DDBJ databases">
        <title>Metagenomic assembled genomes from two thermal pools in the Uzon Caldera, Kamchatka, Russia.</title>
        <authorList>
            <person name="Wilkins L."/>
            <person name="Ettinger C."/>
        </authorList>
    </citation>
    <scope>NUCLEOTIDE SEQUENCE [LARGE SCALE GENOMIC DNA]</scope>
    <source>
        <strain evidence="1">ZAV-07</strain>
    </source>
</reference>
<dbReference type="Pfam" id="PF09484">
    <property type="entry name" value="Cas_TM1802"/>
    <property type="match status" value="1"/>
</dbReference>
<dbReference type="NCBIfam" id="TIGR02556">
    <property type="entry name" value="cas_TM1802"/>
    <property type="match status" value="1"/>
</dbReference>
<comment type="caution">
    <text evidence="1">The sequence shown here is derived from an EMBL/GenBank/DDBJ whole genome shotgun (WGS) entry which is preliminary data.</text>
</comment>
<gene>
    <name evidence="1" type="ORF">C0189_02075</name>
</gene>
<sequence length="594" mass="69441">MVESIAKIGKLVRGGGSQAGKGFTEKLEELIMNIYGKDNKNKQYLLKIVLKKDNDNSYKFVGVDIEDLKEDSCLKSLYRSAGGNAINPSPTAQKTDKDTFGNKILKFFERASSEENDSKDLFKSIYDALNKEESNIRSQIEEKAKEKATYLITITLIENEKELYLLDKDEFVNYFLNQVEAKESRFSGYGTCSICGKKGEVYGGVFPYAFFNLDKEGFLNKFDKKYSYKNFPICKDCIRDLEEGKKFIENKLQYTFVKGLRYRIIPQNITQDEESFGELIDILKRQDKAISVKNLMRITDDEDEILYNLAEKDDTFTLNFLFIEKSNKAEKILALIQDVLPSRLRKIFDAKKKVDDTFKEVLEYEHNFSFGTIRQFFFKSDSNKKETDLDKYFLDLTDKIFKGRRIEKDFLFYYLMKGIREEFVKLGTKEREIFKFKSIDALTVYYFLSVLRLIDIKEVSMEERKFDVFFSKFGNALEDPLKKGLILLGAATQTLLEVQQDKRGSKPFLKYLKSLKMDEKDFKELLPKVQAKLEEYESLPYAKDFLEEASYYLLQAGDKFKMNVSEMNFYFTVGMNLKWEILKSLNKEVKNERN</sequence>
<protein>
    <submittedName>
        <fullName evidence="1">TIGR02556 family CRISPR-associated protein</fullName>
    </submittedName>
</protein>
<dbReference type="Proteomes" id="UP000237040">
    <property type="component" value="Unassembled WGS sequence"/>
</dbReference>
<dbReference type="NCBIfam" id="TIGR02591">
    <property type="entry name" value="cas_Csh1"/>
    <property type="match status" value="1"/>
</dbReference>
<dbReference type="EMBL" id="PNIL01000029">
    <property type="protein sequence ID" value="PMP68053.1"/>
    <property type="molecule type" value="Genomic_DNA"/>
</dbReference>
<name>A0A2J6WF01_9BACT</name>